<evidence type="ECO:0000256" key="6">
    <source>
        <dbReference type="ARBA" id="ARBA00023136"/>
    </source>
</evidence>
<keyword evidence="9" id="KW-0645">Protease</keyword>
<dbReference type="GO" id="GO:0006508">
    <property type="term" value="P:proteolysis"/>
    <property type="evidence" value="ECO:0007669"/>
    <property type="project" value="UniProtKB-KW"/>
</dbReference>
<comment type="similarity">
    <text evidence="2">Belongs to the peptidase S54 family.</text>
</comment>
<sequence>MDFRNIPPAVKAILLLNAIVSVLTQFLFPPLKTFLAAYYPMSQDFKIWQIITHMFVHGDFMHILFNMLTLFSFGPVLESIMGQKKFITFYFICGLGSFVLFNVWNFFQIQQIVQAVEAIGMNPSEVFANAHYTERDARYYYGLPAPAQDLYRFLITPMVGASGAIFGVVTAFAILFPNAKLFFMFIPFPIKAKYLLPMIILGSLYLGIRQLEGDNIAHFAHLGGAVVGYFWIKNWKKKQNMML</sequence>
<feature type="domain" description="Peptidase S54 rhomboid" evidence="8">
    <location>
        <begin position="151"/>
        <end position="231"/>
    </location>
</feature>
<dbReference type="Pfam" id="PF01694">
    <property type="entry name" value="Rhomboid"/>
    <property type="match status" value="2"/>
</dbReference>
<proteinExistence type="inferred from homology"/>
<keyword evidence="3 7" id="KW-0812">Transmembrane</keyword>
<feature type="transmembrane region" description="Helical" evidence="7">
    <location>
        <begin position="216"/>
        <end position="232"/>
    </location>
</feature>
<evidence type="ECO:0000256" key="4">
    <source>
        <dbReference type="ARBA" id="ARBA00022801"/>
    </source>
</evidence>
<comment type="subcellular location">
    <subcellularLocation>
        <location evidence="1">Membrane</location>
        <topology evidence="1">Multi-pass membrane protein</topology>
    </subcellularLocation>
</comment>
<evidence type="ECO:0000256" key="3">
    <source>
        <dbReference type="ARBA" id="ARBA00022692"/>
    </source>
</evidence>
<dbReference type="Proteomes" id="UP000255515">
    <property type="component" value="Unassembled WGS sequence"/>
</dbReference>
<evidence type="ECO:0000259" key="8">
    <source>
        <dbReference type="Pfam" id="PF01694"/>
    </source>
</evidence>
<name>A0A376C0U8_9FLAO</name>
<evidence type="ECO:0000256" key="1">
    <source>
        <dbReference type="ARBA" id="ARBA00004141"/>
    </source>
</evidence>
<feature type="transmembrane region" description="Helical" evidence="7">
    <location>
        <begin position="86"/>
        <end position="107"/>
    </location>
</feature>
<evidence type="ECO:0000256" key="2">
    <source>
        <dbReference type="ARBA" id="ARBA00009045"/>
    </source>
</evidence>
<evidence type="ECO:0000256" key="5">
    <source>
        <dbReference type="ARBA" id="ARBA00022989"/>
    </source>
</evidence>
<dbReference type="EC" id="3.4.21.105" evidence="9"/>
<feature type="transmembrane region" description="Helical" evidence="7">
    <location>
        <begin position="150"/>
        <end position="174"/>
    </location>
</feature>
<organism evidence="9 10">
    <name type="scientific">Bergeyella zoohelcum</name>
    <dbReference type="NCBI Taxonomy" id="1015"/>
    <lineage>
        <taxon>Bacteria</taxon>
        <taxon>Pseudomonadati</taxon>
        <taxon>Bacteroidota</taxon>
        <taxon>Flavobacteriia</taxon>
        <taxon>Flavobacteriales</taxon>
        <taxon>Weeksellaceae</taxon>
        <taxon>Bergeyella</taxon>
    </lineage>
</organism>
<accession>A0A376C0U8</accession>
<dbReference type="AlphaFoldDB" id="A0A376C0U8"/>
<keyword evidence="4 9" id="KW-0378">Hydrolase</keyword>
<feature type="transmembrane region" description="Helical" evidence="7">
    <location>
        <begin position="51"/>
        <end position="74"/>
    </location>
</feature>
<protein>
    <submittedName>
        <fullName evidence="9">Rhomboid protease AarA</fullName>
        <ecNumber evidence="9">3.4.21.105</ecNumber>
    </submittedName>
</protein>
<feature type="transmembrane region" description="Helical" evidence="7">
    <location>
        <begin position="194"/>
        <end position="210"/>
    </location>
</feature>
<dbReference type="InterPro" id="IPR050925">
    <property type="entry name" value="Rhomboid_protease_S54"/>
</dbReference>
<dbReference type="SUPFAM" id="SSF144091">
    <property type="entry name" value="Rhomboid-like"/>
    <property type="match status" value="1"/>
</dbReference>
<keyword evidence="5 7" id="KW-1133">Transmembrane helix</keyword>
<dbReference type="InterPro" id="IPR022764">
    <property type="entry name" value="Peptidase_S54_rhomboid_dom"/>
</dbReference>
<dbReference type="GO" id="GO:0004252">
    <property type="term" value="F:serine-type endopeptidase activity"/>
    <property type="evidence" value="ECO:0007669"/>
    <property type="project" value="InterPro"/>
</dbReference>
<evidence type="ECO:0000313" key="9">
    <source>
        <dbReference type="EMBL" id="SSZ46860.1"/>
    </source>
</evidence>
<dbReference type="GO" id="GO:0016020">
    <property type="term" value="C:membrane"/>
    <property type="evidence" value="ECO:0007669"/>
    <property type="project" value="UniProtKB-SubCell"/>
</dbReference>
<feature type="domain" description="Peptidase S54 rhomboid" evidence="8">
    <location>
        <begin position="46"/>
        <end position="103"/>
    </location>
</feature>
<dbReference type="EMBL" id="UFTJ01000001">
    <property type="protein sequence ID" value="SSZ46860.1"/>
    <property type="molecule type" value="Genomic_DNA"/>
</dbReference>
<reference evidence="9 10" key="1">
    <citation type="submission" date="2018-06" db="EMBL/GenBank/DDBJ databases">
        <authorList>
            <consortium name="Pathogen Informatics"/>
            <person name="Doyle S."/>
        </authorList>
    </citation>
    <scope>NUCLEOTIDE SEQUENCE [LARGE SCALE GENOMIC DNA]</scope>
    <source>
        <strain evidence="9 10">NCTC11661</strain>
    </source>
</reference>
<keyword evidence="6 7" id="KW-0472">Membrane</keyword>
<feature type="transmembrane region" description="Helical" evidence="7">
    <location>
        <begin position="12"/>
        <end position="31"/>
    </location>
</feature>
<evidence type="ECO:0000313" key="10">
    <source>
        <dbReference type="Proteomes" id="UP000255515"/>
    </source>
</evidence>
<dbReference type="Gene3D" id="1.20.1540.10">
    <property type="entry name" value="Rhomboid-like"/>
    <property type="match status" value="1"/>
</dbReference>
<evidence type="ECO:0000256" key="7">
    <source>
        <dbReference type="SAM" id="Phobius"/>
    </source>
</evidence>
<dbReference type="PANTHER" id="PTHR43731">
    <property type="entry name" value="RHOMBOID PROTEASE"/>
    <property type="match status" value="1"/>
</dbReference>
<dbReference type="PANTHER" id="PTHR43731:SF14">
    <property type="entry name" value="PRESENILIN-ASSOCIATED RHOMBOID-LIKE PROTEIN, MITOCHONDRIAL"/>
    <property type="match status" value="1"/>
</dbReference>
<dbReference type="RefSeq" id="WP_002686761.1">
    <property type="nucleotide sequence ID" value="NZ_UFTJ01000001.1"/>
</dbReference>
<gene>
    <name evidence="9" type="primary">aarA</name>
    <name evidence="9" type="ORF">NCTC11661_00517</name>
</gene>
<dbReference type="InterPro" id="IPR035952">
    <property type="entry name" value="Rhomboid-like_sf"/>
</dbReference>